<protein>
    <recommendedName>
        <fullName evidence="4">DUF4190 domain-containing protein</fullName>
    </recommendedName>
</protein>
<dbReference type="EMBL" id="BAABAH010000005">
    <property type="protein sequence ID" value="GAA3816408.1"/>
    <property type="molecule type" value="Genomic_DNA"/>
</dbReference>
<dbReference type="Proteomes" id="UP001501821">
    <property type="component" value="Unassembled WGS sequence"/>
</dbReference>
<evidence type="ECO:0008006" key="4">
    <source>
        <dbReference type="Google" id="ProtNLM"/>
    </source>
</evidence>
<proteinExistence type="predicted"/>
<evidence type="ECO:0000313" key="2">
    <source>
        <dbReference type="EMBL" id="GAA3816408.1"/>
    </source>
</evidence>
<keyword evidence="3" id="KW-1185">Reference proteome</keyword>
<organism evidence="2 3">
    <name type="scientific">Nocardioides panacisoli</name>
    <dbReference type="NCBI Taxonomy" id="627624"/>
    <lineage>
        <taxon>Bacteria</taxon>
        <taxon>Bacillati</taxon>
        <taxon>Actinomycetota</taxon>
        <taxon>Actinomycetes</taxon>
        <taxon>Propionibacteriales</taxon>
        <taxon>Nocardioidaceae</taxon>
        <taxon>Nocardioides</taxon>
    </lineage>
</organism>
<comment type="caution">
    <text evidence="2">The sequence shown here is derived from an EMBL/GenBank/DDBJ whole genome shotgun (WGS) entry which is preliminary data.</text>
</comment>
<feature type="transmembrane region" description="Helical" evidence="1">
    <location>
        <begin position="39"/>
        <end position="61"/>
    </location>
</feature>
<keyword evidence="1" id="KW-0472">Membrane</keyword>
<dbReference type="RefSeq" id="WP_344774524.1">
    <property type="nucleotide sequence ID" value="NZ_BAABAH010000005.1"/>
</dbReference>
<name>A0ABP7IEK0_9ACTN</name>
<accession>A0ABP7IEK0</accession>
<evidence type="ECO:0000313" key="3">
    <source>
        <dbReference type="Proteomes" id="UP001501821"/>
    </source>
</evidence>
<sequence length="121" mass="12373">MSQPPPNGPYGGGPYPPSPGYPGYGYPPPAADHPQTTTIMILGILGLVLCQVCAPFAWVMGSRARKEIAAAPPGTYGPSTGITVGWVLGIVGSVLLILGVLFFVVYFVIIIAVLGASVSSS</sequence>
<evidence type="ECO:0000256" key="1">
    <source>
        <dbReference type="SAM" id="Phobius"/>
    </source>
</evidence>
<reference evidence="3" key="1">
    <citation type="journal article" date="2019" name="Int. J. Syst. Evol. Microbiol.">
        <title>The Global Catalogue of Microorganisms (GCM) 10K type strain sequencing project: providing services to taxonomists for standard genome sequencing and annotation.</title>
        <authorList>
            <consortium name="The Broad Institute Genomics Platform"/>
            <consortium name="The Broad Institute Genome Sequencing Center for Infectious Disease"/>
            <person name="Wu L."/>
            <person name="Ma J."/>
        </authorList>
    </citation>
    <scope>NUCLEOTIDE SEQUENCE [LARGE SCALE GENOMIC DNA]</scope>
    <source>
        <strain evidence="3">JCM 16953</strain>
    </source>
</reference>
<gene>
    <name evidence="2" type="ORF">GCM10022242_18080</name>
</gene>
<feature type="transmembrane region" description="Helical" evidence="1">
    <location>
        <begin position="82"/>
        <end position="115"/>
    </location>
</feature>
<keyword evidence="1" id="KW-1133">Transmembrane helix</keyword>
<keyword evidence="1" id="KW-0812">Transmembrane</keyword>